<dbReference type="OrthoDB" id="4338731at2"/>
<comment type="caution">
    <text evidence="2">The sequence shown here is derived from an EMBL/GenBank/DDBJ whole genome shotgun (WGS) entry which is preliminary data.</text>
</comment>
<accession>A0A5N8XZ32</accession>
<dbReference type="Proteomes" id="UP000400924">
    <property type="component" value="Unassembled WGS sequence"/>
</dbReference>
<sequence length="167" mass="17182">MASAAVVPEGAGARRTPLPPATRMPARTTRGAPCASPWSRRLMALVRGCLLAVIGLCALAHGSSDATHGPPRAAAPLVTLIAPASVASVAGSEAPHGPHHRHGGDECAADGVLRTTTAVAEQPPPVVGSVPFVGVLATVTRRPPRPCGRRRARTGRTALVRTSRWRI</sequence>
<dbReference type="AlphaFoldDB" id="A0A5N8XZ32"/>
<proteinExistence type="predicted"/>
<reference evidence="2 3" key="1">
    <citation type="submission" date="2019-07" db="EMBL/GenBank/DDBJ databases">
        <title>New species of Amycolatopsis and Streptomyces.</title>
        <authorList>
            <person name="Duangmal K."/>
            <person name="Teo W.F.A."/>
            <person name="Lipun K."/>
        </authorList>
    </citation>
    <scope>NUCLEOTIDE SEQUENCE [LARGE SCALE GENOMIC DNA]</scope>
    <source>
        <strain evidence="2 3">NBRC 106415</strain>
    </source>
</reference>
<evidence type="ECO:0000256" key="1">
    <source>
        <dbReference type="SAM" id="MobiDB-lite"/>
    </source>
</evidence>
<evidence type="ECO:0000313" key="2">
    <source>
        <dbReference type="EMBL" id="MPY64556.1"/>
    </source>
</evidence>
<keyword evidence="3" id="KW-1185">Reference proteome</keyword>
<protein>
    <submittedName>
        <fullName evidence="2">Uncharacterized protein</fullName>
    </submittedName>
</protein>
<name>A0A5N8XZ32_9ACTN</name>
<dbReference type="EMBL" id="VJZC01000842">
    <property type="protein sequence ID" value="MPY64556.1"/>
    <property type="molecule type" value="Genomic_DNA"/>
</dbReference>
<gene>
    <name evidence="2" type="ORF">FNH08_47605</name>
</gene>
<feature type="region of interest" description="Disordered" evidence="1">
    <location>
        <begin position="1"/>
        <end position="33"/>
    </location>
</feature>
<organism evidence="2 3">
    <name type="scientific">Streptomyces spongiae</name>
    <dbReference type="NCBI Taxonomy" id="565072"/>
    <lineage>
        <taxon>Bacteria</taxon>
        <taxon>Bacillati</taxon>
        <taxon>Actinomycetota</taxon>
        <taxon>Actinomycetes</taxon>
        <taxon>Kitasatosporales</taxon>
        <taxon>Streptomycetaceae</taxon>
        <taxon>Streptomyces</taxon>
    </lineage>
</organism>
<evidence type="ECO:0000313" key="3">
    <source>
        <dbReference type="Proteomes" id="UP000400924"/>
    </source>
</evidence>